<dbReference type="Proteomes" id="UP000600449">
    <property type="component" value="Unassembled WGS sequence"/>
</dbReference>
<accession>A0A917Q6U1</accession>
<feature type="chain" id="PRO_5037286996" evidence="1">
    <location>
        <begin position="22"/>
        <end position="218"/>
    </location>
</feature>
<gene>
    <name evidence="2" type="ORF">GCM10011322_14670</name>
</gene>
<organism evidence="2 3">
    <name type="scientific">Salinarimonas ramus</name>
    <dbReference type="NCBI Taxonomy" id="690164"/>
    <lineage>
        <taxon>Bacteria</taxon>
        <taxon>Pseudomonadati</taxon>
        <taxon>Pseudomonadota</taxon>
        <taxon>Alphaproteobacteria</taxon>
        <taxon>Hyphomicrobiales</taxon>
        <taxon>Salinarimonadaceae</taxon>
        <taxon>Salinarimonas</taxon>
    </lineage>
</organism>
<dbReference type="RefSeq" id="WP_188911218.1">
    <property type="nucleotide sequence ID" value="NZ_BMMF01000004.1"/>
</dbReference>
<dbReference type="AlphaFoldDB" id="A0A917Q6U1"/>
<evidence type="ECO:0000256" key="1">
    <source>
        <dbReference type="SAM" id="SignalP"/>
    </source>
</evidence>
<feature type="signal peptide" evidence="1">
    <location>
        <begin position="1"/>
        <end position="21"/>
    </location>
</feature>
<sequence>MPPRRLVYPALAALAATLALAQPAAAHPHVWVTTKTDIAFDSAGRVSALRHAWTFDEGYTSFLVQGLDANGDGAYSSEELAELAELNATSLADFEYFTYLKADGAGQIFAPPVDYRLTHDGAHATLHFTLPLETPAEAEAALVLEVYDPTFFVSFRMDESDDAVALAGGPEGCAIDVARATEVRLDQFQNLSEAFFEAMTAPDTLGVEIVNRALVACP</sequence>
<name>A0A917Q6U1_9HYPH</name>
<dbReference type="EMBL" id="BMMF01000004">
    <property type="protein sequence ID" value="GGK29340.1"/>
    <property type="molecule type" value="Genomic_DNA"/>
</dbReference>
<dbReference type="InterPro" id="IPR010412">
    <property type="entry name" value="DUF1007"/>
</dbReference>
<keyword evidence="3" id="KW-1185">Reference proteome</keyword>
<keyword evidence="1" id="KW-0732">Signal</keyword>
<reference evidence="2 3" key="1">
    <citation type="journal article" date="2014" name="Int. J. Syst. Evol. Microbiol.">
        <title>Complete genome sequence of Corynebacterium casei LMG S-19264T (=DSM 44701T), isolated from a smear-ripened cheese.</title>
        <authorList>
            <consortium name="US DOE Joint Genome Institute (JGI-PGF)"/>
            <person name="Walter F."/>
            <person name="Albersmeier A."/>
            <person name="Kalinowski J."/>
            <person name="Ruckert C."/>
        </authorList>
    </citation>
    <scope>NUCLEOTIDE SEQUENCE [LARGE SCALE GENOMIC DNA]</scope>
    <source>
        <strain evidence="2 3">CGMCC 1.9161</strain>
    </source>
</reference>
<proteinExistence type="predicted"/>
<evidence type="ECO:0000313" key="2">
    <source>
        <dbReference type="EMBL" id="GGK29340.1"/>
    </source>
</evidence>
<protein>
    <submittedName>
        <fullName evidence="2">ABC transporter substrate-binding protein</fullName>
    </submittedName>
</protein>
<evidence type="ECO:0000313" key="3">
    <source>
        <dbReference type="Proteomes" id="UP000600449"/>
    </source>
</evidence>
<comment type="caution">
    <text evidence="2">The sequence shown here is derived from an EMBL/GenBank/DDBJ whole genome shotgun (WGS) entry which is preliminary data.</text>
</comment>
<dbReference type="Pfam" id="PF06226">
    <property type="entry name" value="DUF1007"/>
    <property type="match status" value="1"/>
</dbReference>